<evidence type="ECO:0000259" key="1">
    <source>
        <dbReference type="PROSITE" id="PS50943"/>
    </source>
</evidence>
<feature type="domain" description="HTH cro/C1-type" evidence="1">
    <location>
        <begin position="11"/>
        <end position="64"/>
    </location>
</feature>
<dbReference type="PROSITE" id="PS50943">
    <property type="entry name" value="HTH_CROC1"/>
    <property type="match status" value="1"/>
</dbReference>
<dbReference type="KEGG" id="scor:J3U87_26125"/>
<dbReference type="Pfam" id="PF01381">
    <property type="entry name" value="HTH_3"/>
    <property type="match status" value="1"/>
</dbReference>
<evidence type="ECO:0000313" key="3">
    <source>
        <dbReference type="Proteomes" id="UP000663929"/>
    </source>
</evidence>
<dbReference type="InterPro" id="IPR010982">
    <property type="entry name" value="Lambda_DNA-bd_dom_sf"/>
</dbReference>
<dbReference type="SMART" id="SM00530">
    <property type="entry name" value="HTH_XRE"/>
    <property type="match status" value="1"/>
</dbReference>
<dbReference type="Proteomes" id="UP000663929">
    <property type="component" value="Chromosome"/>
</dbReference>
<accession>A0A8A4TG76</accession>
<evidence type="ECO:0000313" key="2">
    <source>
        <dbReference type="EMBL" id="QTD49079.1"/>
    </source>
</evidence>
<proteinExistence type="predicted"/>
<dbReference type="EMBL" id="CP071793">
    <property type="protein sequence ID" value="QTD49079.1"/>
    <property type="molecule type" value="Genomic_DNA"/>
</dbReference>
<reference evidence="2" key="1">
    <citation type="submission" date="2021-03" db="EMBL/GenBank/DDBJ databases">
        <title>Acanthopleuribacteraceae sp. M133.</title>
        <authorList>
            <person name="Wang G."/>
        </authorList>
    </citation>
    <scope>NUCLEOTIDE SEQUENCE</scope>
    <source>
        <strain evidence="2">M133</strain>
    </source>
</reference>
<gene>
    <name evidence="2" type="ORF">J3U87_26125</name>
</gene>
<dbReference type="AlphaFoldDB" id="A0A8A4TG76"/>
<dbReference type="GO" id="GO:0003677">
    <property type="term" value="F:DNA binding"/>
    <property type="evidence" value="ECO:0007669"/>
    <property type="project" value="InterPro"/>
</dbReference>
<organism evidence="2 3">
    <name type="scientific">Sulfidibacter corallicola</name>
    <dbReference type="NCBI Taxonomy" id="2818388"/>
    <lineage>
        <taxon>Bacteria</taxon>
        <taxon>Pseudomonadati</taxon>
        <taxon>Acidobacteriota</taxon>
        <taxon>Holophagae</taxon>
        <taxon>Acanthopleuribacterales</taxon>
        <taxon>Acanthopleuribacteraceae</taxon>
        <taxon>Sulfidibacter</taxon>
    </lineage>
</organism>
<protein>
    <submittedName>
        <fullName evidence="2">Helix-turn-helix transcriptional regulator</fullName>
    </submittedName>
</protein>
<sequence>MSQTRQMLQALKKCQRARGITYRELGERLGVSEPTIKRWFSTGAFTLKNLEEICNVLEVNILELAKLTDMYGPELITRLSWAQEQALADDPTLLRFFYLLINGYAAADIAADFELTELQTLALLTQLDRLGLIELHPENKVRLLTSRSVEWQENGPVRKAYEARIKKEFLKADFHDEDAALHFCTGELSPASLKMLSRKIRKLAFEFYEMAEIDLAADHSEKQSVGLMLAFRPWIFSLFEEWREEEK</sequence>
<dbReference type="InterPro" id="IPR001387">
    <property type="entry name" value="Cro/C1-type_HTH"/>
</dbReference>
<dbReference type="RefSeq" id="WP_237378723.1">
    <property type="nucleotide sequence ID" value="NZ_CP071793.1"/>
</dbReference>
<name>A0A8A4TG76_SULCO</name>
<dbReference type="CDD" id="cd00093">
    <property type="entry name" value="HTH_XRE"/>
    <property type="match status" value="1"/>
</dbReference>
<keyword evidence="3" id="KW-1185">Reference proteome</keyword>
<dbReference type="Gene3D" id="1.10.260.40">
    <property type="entry name" value="lambda repressor-like DNA-binding domains"/>
    <property type="match status" value="1"/>
</dbReference>
<dbReference type="SUPFAM" id="SSF47413">
    <property type="entry name" value="lambda repressor-like DNA-binding domains"/>
    <property type="match status" value="1"/>
</dbReference>